<evidence type="ECO:0000256" key="3">
    <source>
        <dbReference type="ARBA" id="ARBA00022801"/>
    </source>
</evidence>
<dbReference type="Gene3D" id="3.90.1720.10">
    <property type="entry name" value="endopeptidase domain like (from Nostoc punctiforme)"/>
    <property type="match status" value="1"/>
</dbReference>
<dbReference type="InterPro" id="IPR000064">
    <property type="entry name" value="NLP_P60_dom"/>
</dbReference>
<dbReference type="RefSeq" id="WP_037006490.1">
    <property type="nucleotide sequence ID" value="NZ_CP049140.1"/>
</dbReference>
<dbReference type="Proteomes" id="UP000501063">
    <property type="component" value="Chromosome"/>
</dbReference>
<evidence type="ECO:0000256" key="1">
    <source>
        <dbReference type="ARBA" id="ARBA00007074"/>
    </source>
</evidence>
<sequence length="197" mass="21609">MRPLILLSTALLLILSVPPAEARESKGLLPHKTSAKLARAAQGKPLNRNNVRLHTATKRPLQSGVHKPQLSSSSRVVARARQLVGIPYRFGGTTVTSGFDCSGLLVYLFRTEAGMKVPRTTGEMIESGGRRVDRHDLRPGDAVFFNRNGRGSVSHVGLYIGNNQFIHAPSTGESVRMDSLAQSYWQRSFTTARRFNG</sequence>
<dbReference type="GO" id="GO:0006508">
    <property type="term" value="P:proteolysis"/>
    <property type="evidence" value="ECO:0007669"/>
    <property type="project" value="UniProtKB-KW"/>
</dbReference>
<keyword evidence="3" id="KW-0378">Hydrolase</keyword>
<dbReference type="KEGG" id="pnt:G5B91_14335"/>
<dbReference type="EMBL" id="CP049140">
    <property type="protein sequence ID" value="QIE87380.1"/>
    <property type="molecule type" value="Genomic_DNA"/>
</dbReference>
<comment type="similarity">
    <text evidence="1">Belongs to the peptidase C40 family.</text>
</comment>
<dbReference type="PANTHER" id="PTHR47053:SF1">
    <property type="entry name" value="MUREIN DD-ENDOPEPTIDASE MEPH-RELATED"/>
    <property type="match status" value="1"/>
</dbReference>
<dbReference type="PANTHER" id="PTHR47053">
    <property type="entry name" value="MUREIN DD-ENDOPEPTIDASE MEPH-RELATED"/>
    <property type="match status" value="1"/>
</dbReference>
<evidence type="ECO:0000256" key="4">
    <source>
        <dbReference type="ARBA" id="ARBA00022807"/>
    </source>
</evidence>
<dbReference type="SUPFAM" id="SSF54001">
    <property type="entry name" value="Cysteine proteinases"/>
    <property type="match status" value="1"/>
</dbReference>
<keyword evidence="6" id="KW-0732">Signal</keyword>
<feature type="region of interest" description="Disordered" evidence="5">
    <location>
        <begin position="26"/>
        <end position="73"/>
    </location>
</feature>
<feature type="signal peptide" evidence="6">
    <location>
        <begin position="1"/>
        <end position="22"/>
    </location>
</feature>
<feature type="domain" description="NlpC/P60" evidence="7">
    <location>
        <begin position="70"/>
        <end position="196"/>
    </location>
</feature>
<dbReference type="GO" id="GO:0008234">
    <property type="term" value="F:cysteine-type peptidase activity"/>
    <property type="evidence" value="ECO:0007669"/>
    <property type="project" value="UniProtKB-KW"/>
</dbReference>
<dbReference type="AlphaFoldDB" id="A0A6G6IX38"/>
<reference evidence="8 9" key="1">
    <citation type="submission" date="2020-02" db="EMBL/GenBank/DDBJ databases">
        <title>Integrative conjugative elements (ICEs) and plasmids drive adaptation of Pseudomonas nitroreducens strain HBP1 to wastewater environment.</title>
        <authorList>
            <person name="Sentchilo V."/>
            <person name="Carraro N."/>
            <person name="Bertelli C."/>
            <person name="van der Meer J.R."/>
        </authorList>
    </citation>
    <scope>NUCLEOTIDE SEQUENCE [LARGE SCALE GENOMIC DNA]</scope>
    <source>
        <strain evidence="8 9">HBP1</strain>
    </source>
</reference>
<dbReference type="InterPro" id="IPR051202">
    <property type="entry name" value="Peptidase_C40"/>
</dbReference>
<name>A0A6G6IX38_PSENT</name>
<protein>
    <submittedName>
        <fullName evidence="8">C40 family peptidase</fullName>
    </submittedName>
</protein>
<dbReference type="Pfam" id="PF00877">
    <property type="entry name" value="NLPC_P60"/>
    <property type="match status" value="1"/>
</dbReference>
<gene>
    <name evidence="8" type="ORF">G5B91_14335</name>
</gene>
<keyword evidence="4" id="KW-0788">Thiol protease</keyword>
<keyword evidence="2" id="KW-0645">Protease</keyword>
<evidence type="ECO:0000259" key="7">
    <source>
        <dbReference type="PROSITE" id="PS51935"/>
    </source>
</evidence>
<feature type="chain" id="PRO_5026299825" evidence="6">
    <location>
        <begin position="23"/>
        <end position="197"/>
    </location>
</feature>
<evidence type="ECO:0000313" key="8">
    <source>
        <dbReference type="EMBL" id="QIE87380.1"/>
    </source>
</evidence>
<proteinExistence type="inferred from homology"/>
<dbReference type="PROSITE" id="PS51935">
    <property type="entry name" value="NLPC_P60"/>
    <property type="match status" value="1"/>
</dbReference>
<organism evidence="8 9">
    <name type="scientific">Pseudomonas nitroreducens</name>
    <dbReference type="NCBI Taxonomy" id="46680"/>
    <lineage>
        <taxon>Bacteria</taxon>
        <taxon>Pseudomonadati</taxon>
        <taxon>Pseudomonadota</taxon>
        <taxon>Gammaproteobacteria</taxon>
        <taxon>Pseudomonadales</taxon>
        <taxon>Pseudomonadaceae</taxon>
        <taxon>Pseudomonas</taxon>
    </lineage>
</organism>
<accession>A0A6G6IX38</accession>
<evidence type="ECO:0000256" key="5">
    <source>
        <dbReference type="SAM" id="MobiDB-lite"/>
    </source>
</evidence>
<dbReference type="InterPro" id="IPR038765">
    <property type="entry name" value="Papain-like_cys_pep_sf"/>
</dbReference>
<evidence type="ECO:0000256" key="2">
    <source>
        <dbReference type="ARBA" id="ARBA00022670"/>
    </source>
</evidence>
<evidence type="ECO:0000313" key="9">
    <source>
        <dbReference type="Proteomes" id="UP000501063"/>
    </source>
</evidence>
<evidence type="ECO:0000256" key="6">
    <source>
        <dbReference type="SAM" id="SignalP"/>
    </source>
</evidence>